<dbReference type="Gene3D" id="3.40.50.150">
    <property type="entry name" value="Vaccinia Virus protein VP39"/>
    <property type="match status" value="1"/>
</dbReference>
<evidence type="ECO:0000313" key="3">
    <source>
        <dbReference type="EMBL" id="OGE39335.1"/>
    </source>
</evidence>
<protein>
    <recommendedName>
        <fullName evidence="2">Methyltransferase type 11 domain-containing protein</fullName>
    </recommendedName>
</protein>
<keyword evidence="1" id="KW-0808">Transferase</keyword>
<dbReference type="Pfam" id="PF08241">
    <property type="entry name" value="Methyltransf_11"/>
    <property type="match status" value="1"/>
</dbReference>
<dbReference type="PANTHER" id="PTHR44068">
    <property type="entry name" value="ZGC:194242"/>
    <property type="match status" value="1"/>
</dbReference>
<dbReference type="Proteomes" id="UP000176527">
    <property type="component" value="Unassembled WGS sequence"/>
</dbReference>
<organism evidence="3 4">
    <name type="scientific">Candidatus Daviesbacteria bacterium RIFCSPHIGHO2_12_FULL_37_11</name>
    <dbReference type="NCBI Taxonomy" id="1797777"/>
    <lineage>
        <taxon>Bacteria</taxon>
        <taxon>Candidatus Daviesiibacteriota</taxon>
    </lineage>
</organism>
<comment type="caution">
    <text evidence="3">The sequence shown here is derived from an EMBL/GenBank/DDBJ whole genome shotgun (WGS) entry which is preliminary data.</text>
</comment>
<dbReference type="CDD" id="cd02440">
    <property type="entry name" value="AdoMet_MTases"/>
    <property type="match status" value="1"/>
</dbReference>
<evidence type="ECO:0000256" key="1">
    <source>
        <dbReference type="ARBA" id="ARBA00022679"/>
    </source>
</evidence>
<dbReference type="InterPro" id="IPR050447">
    <property type="entry name" value="Erg6_SMT_methyltransf"/>
</dbReference>
<dbReference type="GO" id="GO:0008757">
    <property type="term" value="F:S-adenosylmethionine-dependent methyltransferase activity"/>
    <property type="evidence" value="ECO:0007669"/>
    <property type="project" value="InterPro"/>
</dbReference>
<sequence>MVKNLYPLTEEEFDKEIGRLTKTYKDQADQLERAYSENDPVSWRKHPLSSLTPLFLSHLTTNLISLSNGRSMKPRILDLGCGAGEKTDKLRSFSIHITGVDNIDKPLKEARKLARRRILDSTMRILKADILDLPFKDKTFDGAHDYLSFLHIVREDWPKYIRSVHRVLKKGAPLLIVTFSGNDIDFYGYPINKINERGIIFSDKNYKGDKQKVAHLINSYFYFPKEKEVRSEFKKNFEILEMVEILHPLHSESVDHKYRKLWHILLKKR</sequence>
<name>A0A1F5KEX6_9BACT</name>
<dbReference type="AlphaFoldDB" id="A0A1F5KEX6"/>
<reference evidence="3 4" key="1">
    <citation type="journal article" date="2016" name="Nat. Commun.">
        <title>Thousands of microbial genomes shed light on interconnected biogeochemical processes in an aquifer system.</title>
        <authorList>
            <person name="Anantharaman K."/>
            <person name="Brown C.T."/>
            <person name="Hug L.A."/>
            <person name="Sharon I."/>
            <person name="Castelle C.J."/>
            <person name="Probst A.J."/>
            <person name="Thomas B.C."/>
            <person name="Singh A."/>
            <person name="Wilkins M.J."/>
            <person name="Karaoz U."/>
            <person name="Brodie E.L."/>
            <person name="Williams K.H."/>
            <person name="Hubbard S.S."/>
            <person name="Banfield J.F."/>
        </authorList>
    </citation>
    <scope>NUCLEOTIDE SEQUENCE [LARGE SCALE GENOMIC DNA]</scope>
</reference>
<dbReference type="PANTHER" id="PTHR44068:SF11">
    <property type="entry name" value="GERANYL DIPHOSPHATE 2-C-METHYLTRANSFERASE"/>
    <property type="match status" value="1"/>
</dbReference>
<evidence type="ECO:0000313" key="4">
    <source>
        <dbReference type="Proteomes" id="UP000176527"/>
    </source>
</evidence>
<dbReference type="InterPro" id="IPR029063">
    <property type="entry name" value="SAM-dependent_MTases_sf"/>
</dbReference>
<accession>A0A1F5KEX6</accession>
<dbReference type="SUPFAM" id="SSF53335">
    <property type="entry name" value="S-adenosyl-L-methionine-dependent methyltransferases"/>
    <property type="match status" value="1"/>
</dbReference>
<dbReference type="EMBL" id="MFDE01000002">
    <property type="protein sequence ID" value="OGE39335.1"/>
    <property type="molecule type" value="Genomic_DNA"/>
</dbReference>
<evidence type="ECO:0000259" key="2">
    <source>
        <dbReference type="Pfam" id="PF08241"/>
    </source>
</evidence>
<proteinExistence type="predicted"/>
<dbReference type="InterPro" id="IPR013216">
    <property type="entry name" value="Methyltransf_11"/>
</dbReference>
<feature type="domain" description="Methyltransferase type 11" evidence="2">
    <location>
        <begin position="77"/>
        <end position="175"/>
    </location>
</feature>
<gene>
    <name evidence="3" type="ORF">A3F00_02650</name>
</gene>